<keyword evidence="3" id="KW-1185">Reference proteome</keyword>
<evidence type="ECO:0000313" key="2">
    <source>
        <dbReference type="EMBL" id="MCF8590527.1"/>
    </source>
</evidence>
<sequence length="299" mass="33612">MGEQRSKAVKVAEFLADHDGVISTDQARHLGMSHDEVYGKSIAGLWVRHAHSTFLSAEHRMTDIALLRIAALAHGGVIDRVSAASLHGLLVDLPTPVTLSVARSSHGARCAVDTTVRRRTFPAEDLATVRDVRTTALPLTVLAAAADLDDGIAIMDRALQARRVTLTQLRAALDRNCGAYGMAKARKLLASAEDLSESELERKFVRFLHRHKITGWRQQVWFGGRRLDFVWPELQIAVEMHGWAFHHDHTRWERDQQTTNMLSKAGWLPLIFTWERLEFAPDEVLRELTEAIDLRQRVA</sequence>
<organism evidence="2 3">
    <name type="scientific">Gordonia liuliyuniae</name>
    <dbReference type="NCBI Taxonomy" id="2911517"/>
    <lineage>
        <taxon>Bacteria</taxon>
        <taxon>Bacillati</taxon>
        <taxon>Actinomycetota</taxon>
        <taxon>Actinomycetes</taxon>
        <taxon>Mycobacteriales</taxon>
        <taxon>Gordoniaceae</taxon>
        <taxon>Gordonia</taxon>
    </lineage>
</organism>
<name>A0ABS9IY77_9ACTN</name>
<feature type="domain" description="DUF559" evidence="1">
    <location>
        <begin position="196"/>
        <end position="292"/>
    </location>
</feature>
<dbReference type="SUPFAM" id="SSF52980">
    <property type="entry name" value="Restriction endonuclease-like"/>
    <property type="match status" value="1"/>
</dbReference>
<proteinExistence type="predicted"/>
<dbReference type="InterPro" id="IPR011335">
    <property type="entry name" value="Restrct_endonuc-II-like"/>
</dbReference>
<protein>
    <submittedName>
        <fullName evidence="2">Endonuclease domain-containing protein</fullName>
    </submittedName>
</protein>
<dbReference type="GO" id="GO:0004519">
    <property type="term" value="F:endonuclease activity"/>
    <property type="evidence" value="ECO:0007669"/>
    <property type="project" value="UniProtKB-KW"/>
</dbReference>
<dbReference type="EMBL" id="JAKKOR010000014">
    <property type="protein sequence ID" value="MCF8590527.1"/>
    <property type="molecule type" value="Genomic_DNA"/>
</dbReference>
<dbReference type="Pfam" id="PF04480">
    <property type="entry name" value="DUF559"/>
    <property type="match status" value="1"/>
</dbReference>
<keyword evidence="2" id="KW-0255">Endonuclease</keyword>
<evidence type="ECO:0000313" key="3">
    <source>
        <dbReference type="Proteomes" id="UP001200110"/>
    </source>
</evidence>
<dbReference type="Gene3D" id="3.40.960.10">
    <property type="entry name" value="VSR Endonuclease"/>
    <property type="match status" value="1"/>
</dbReference>
<reference evidence="2 3" key="1">
    <citation type="submission" date="2022-01" db="EMBL/GenBank/DDBJ databases">
        <authorList>
            <person name="Huang Y."/>
        </authorList>
    </citation>
    <scope>NUCLEOTIDE SEQUENCE [LARGE SCALE GENOMIC DNA]</scope>
    <source>
        <strain evidence="2 3">HY366</strain>
    </source>
</reference>
<comment type="caution">
    <text evidence="2">The sequence shown here is derived from an EMBL/GenBank/DDBJ whole genome shotgun (WGS) entry which is preliminary data.</text>
</comment>
<evidence type="ECO:0000259" key="1">
    <source>
        <dbReference type="Pfam" id="PF04480"/>
    </source>
</evidence>
<gene>
    <name evidence="2" type="ORF">L5G33_18890</name>
</gene>
<dbReference type="RefSeq" id="WP_236999721.1">
    <property type="nucleotide sequence ID" value="NZ_JAKKOR010000014.1"/>
</dbReference>
<keyword evidence="2" id="KW-0540">Nuclease</keyword>
<dbReference type="Proteomes" id="UP001200110">
    <property type="component" value="Unassembled WGS sequence"/>
</dbReference>
<accession>A0ABS9IY77</accession>
<keyword evidence="2" id="KW-0378">Hydrolase</keyword>
<dbReference type="InterPro" id="IPR007569">
    <property type="entry name" value="DUF559"/>
</dbReference>